<protein>
    <recommendedName>
        <fullName evidence="3">C2H2-type domain-containing protein</fullName>
    </recommendedName>
</protein>
<dbReference type="Proteomes" id="UP001153712">
    <property type="component" value="Chromosome 8"/>
</dbReference>
<dbReference type="AlphaFoldDB" id="A0A9N9XUB1"/>
<dbReference type="Gene3D" id="3.30.160.60">
    <property type="entry name" value="Classic Zinc Finger"/>
    <property type="match status" value="1"/>
</dbReference>
<dbReference type="EMBL" id="OU900101">
    <property type="protein sequence ID" value="CAG9864622.1"/>
    <property type="molecule type" value="Genomic_DNA"/>
</dbReference>
<accession>A0A9N9XUB1</accession>
<dbReference type="InterPro" id="IPR036236">
    <property type="entry name" value="Znf_C2H2_sf"/>
</dbReference>
<name>A0A9N9XUB1_PHYSR</name>
<dbReference type="OrthoDB" id="6769303at2759"/>
<sequence length="93" mass="10931">MSLLPVQVEDQVRHEEALPPGGGQCKSCYKILRNKGSLYTHIKYVCGKEKKFQCPYCPLKSKIKYDMKKHVSRIHPEMSEAFLEIFDRLYCEY</sequence>
<proteinExistence type="predicted"/>
<reference evidence="1" key="1">
    <citation type="submission" date="2022-01" db="EMBL/GenBank/DDBJ databases">
        <authorList>
            <person name="King R."/>
        </authorList>
    </citation>
    <scope>NUCLEOTIDE SEQUENCE</scope>
</reference>
<keyword evidence="2" id="KW-1185">Reference proteome</keyword>
<evidence type="ECO:0008006" key="3">
    <source>
        <dbReference type="Google" id="ProtNLM"/>
    </source>
</evidence>
<evidence type="ECO:0000313" key="2">
    <source>
        <dbReference type="Proteomes" id="UP001153712"/>
    </source>
</evidence>
<organism evidence="1 2">
    <name type="scientific">Phyllotreta striolata</name>
    <name type="common">Striped flea beetle</name>
    <name type="synonym">Crioceris striolata</name>
    <dbReference type="NCBI Taxonomy" id="444603"/>
    <lineage>
        <taxon>Eukaryota</taxon>
        <taxon>Metazoa</taxon>
        <taxon>Ecdysozoa</taxon>
        <taxon>Arthropoda</taxon>
        <taxon>Hexapoda</taxon>
        <taxon>Insecta</taxon>
        <taxon>Pterygota</taxon>
        <taxon>Neoptera</taxon>
        <taxon>Endopterygota</taxon>
        <taxon>Coleoptera</taxon>
        <taxon>Polyphaga</taxon>
        <taxon>Cucujiformia</taxon>
        <taxon>Chrysomeloidea</taxon>
        <taxon>Chrysomelidae</taxon>
        <taxon>Galerucinae</taxon>
        <taxon>Alticini</taxon>
        <taxon>Phyllotreta</taxon>
    </lineage>
</organism>
<evidence type="ECO:0000313" key="1">
    <source>
        <dbReference type="EMBL" id="CAG9864622.1"/>
    </source>
</evidence>
<dbReference type="SUPFAM" id="SSF57667">
    <property type="entry name" value="beta-beta-alpha zinc fingers"/>
    <property type="match status" value="1"/>
</dbReference>
<gene>
    <name evidence="1" type="ORF">PHYEVI_LOCUS10874</name>
</gene>